<feature type="compositionally biased region" description="Basic and acidic residues" evidence="1">
    <location>
        <begin position="214"/>
        <end position="223"/>
    </location>
</feature>
<feature type="region of interest" description="Disordered" evidence="1">
    <location>
        <begin position="513"/>
        <end position="556"/>
    </location>
</feature>
<organism evidence="2">
    <name type="scientific">Amphora coffeiformis</name>
    <dbReference type="NCBI Taxonomy" id="265554"/>
    <lineage>
        <taxon>Eukaryota</taxon>
        <taxon>Sar</taxon>
        <taxon>Stramenopiles</taxon>
        <taxon>Ochrophyta</taxon>
        <taxon>Bacillariophyta</taxon>
        <taxon>Bacillariophyceae</taxon>
        <taxon>Bacillariophycidae</taxon>
        <taxon>Thalassiophysales</taxon>
        <taxon>Catenulaceae</taxon>
        <taxon>Amphora</taxon>
    </lineage>
</organism>
<name>A0A7S3P9K0_9STRA</name>
<feature type="region of interest" description="Disordered" evidence="1">
    <location>
        <begin position="786"/>
        <end position="847"/>
    </location>
</feature>
<feature type="region of interest" description="Disordered" evidence="1">
    <location>
        <begin position="58"/>
        <end position="99"/>
    </location>
</feature>
<evidence type="ECO:0000313" key="2">
    <source>
        <dbReference type="EMBL" id="CAE0422166.1"/>
    </source>
</evidence>
<feature type="region of interest" description="Disordered" evidence="1">
    <location>
        <begin position="1518"/>
        <end position="1543"/>
    </location>
</feature>
<feature type="compositionally biased region" description="Polar residues" evidence="1">
    <location>
        <begin position="515"/>
        <end position="537"/>
    </location>
</feature>
<feature type="compositionally biased region" description="Low complexity" evidence="1">
    <location>
        <begin position="538"/>
        <end position="551"/>
    </location>
</feature>
<feature type="compositionally biased region" description="Basic and acidic residues" evidence="1">
    <location>
        <begin position="1800"/>
        <end position="1811"/>
    </location>
</feature>
<feature type="region of interest" description="Disordered" evidence="1">
    <location>
        <begin position="205"/>
        <end position="465"/>
    </location>
</feature>
<feature type="compositionally biased region" description="Polar residues" evidence="1">
    <location>
        <begin position="827"/>
        <end position="836"/>
    </location>
</feature>
<feature type="region of interest" description="Disordered" evidence="1">
    <location>
        <begin position="1929"/>
        <end position="1951"/>
    </location>
</feature>
<feature type="compositionally biased region" description="Polar residues" evidence="1">
    <location>
        <begin position="1812"/>
        <end position="1825"/>
    </location>
</feature>
<feature type="region of interest" description="Disordered" evidence="1">
    <location>
        <begin position="1752"/>
        <end position="1825"/>
    </location>
</feature>
<reference evidence="2" key="1">
    <citation type="submission" date="2021-01" db="EMBL/GenBank/DDBJ databases">
        <authorList>
            <person name="Corre E."/>
            <person name="Pelletier E."/>
            <person name="Niang G."/>
            <person name="Scheremetjew M."/>
            <person name="Finn R."/>
            <person name="Kale V."/>
            <person name="Holt S."/>
            <person name="Cochrane G."/>
            <person name="Meng A."/>
            <person name="Brown T."/>
            <person name="Cohen L."/>
        </authorList>
    </citation>
    <scope>NUCLEOTIDE SEQUENCE</scope>
    <source>
        <strain evidence="2">CCMP127</strain>
    </source>
</reference>
<evidence type="ECO:0000256" key="1">
    <source>
        <dbReference type="SAM" id="MobiDB-lite"/>
    </source>
</evidence>
<sequence length="1951" mass="218087">MKEADELPTTCSNARPVLTKHPSTMTAMPIGNLLALFEANIAKSGEVVRHDVHRTEVKRAAKEERKTRIIDSEQTKKDWQGHNDKPSRSKANKETKNIRSIVREKIRLFERRPLRRYNKNGGDNENHTLQKQEEDTASKSGPLSSSSSSSLGAANSVSSLHSPEQMWTDVSREQHSNLNNLPADLITTPFLESPSKYKRRRGVLRHAPALPAEPDLRANREDVPLPSLSNTTIPRIREKSASISSLDDSEYSKQTHRERKKKKGSPKKKDIAEESEGHQKSPQHNASPPPLGGPIGRVEEYLQKKNGKRKKSRRAGSEDRSVRSEEGSSAKSIQSGELSIRSGQLSTTDRHDEPSPPAWTPIGKVKVPEYLKRNNSRRKYSRKQSSEDQQSDDESRAASVQSNDFSARSYDTKSTRGDNDDSSPPAWAPTRKVKLPEFLKKGSPSKKMSSRRNLDDLPSNSERSLMSASYEANLQTFPVETTKPAPVGKVEVPETFKKGRRLPDTFKHILRSSSHRSQNWIPPPRNTSQAQMEEQTMSDSSESTFTGDSSSCRNNERGNVRVSEKFRVDKTPEQRRACSREMVSKVLSRKMEKHVSLLPKGKVLSTKLPAVSLDRDTNHDMQHSVSGRVFQRRSSLPTTFVRPVTPERRIARRASTGRLRIDDIRDARHWDLNMTHAVQITQMKDMLNLESEDTESRARLAPPRRMVRRHSTGSLSARSNETDDMMVDFWHTYESDDSRSPEEPIKKTFSRRRSVRFDSSVTVWIFTKDDTPFECDLQLPQSFVPSNTALDTAPKPPRRIDTAPKAPIRRTNSNDKKPLAISRRFDSNMQLPSNLELSKPSRKPSGDELVDMVHCQVNELMEKKMEEFNTPGPPGLLPSNSTGSLLTSVRQLATRQPIKSVDIEEGEDTTSVDTWSPEEDRPLKKVSFADENEVRYFEKWIVPEVILHQPGIVFCAANSDSAPKAPRRLEMMESINESFRQLCNHEAKERERREVDLMPCQPRRRCSLSSHTGGDDSAAEDWALSPNTSAGTVNPETPPSLIPTPGLEESGLQTSIAPRNIAIGPMRWDSSDRLDPQNVLAKDFEEDAMDVNDSTEVFRIGPSRWDSSDFLKLGDSSSDQHYLGPPLLSTPGSFEASNSQETNLANEDRLTLEDDENLLSSSRIGISRADMSRGFGTRRWDSLKDLTSEGRRPADVSVSPRPYAFKRSDSFKRPGGKRWYSKSKVDREHLELSDRNRDVPSRLDSTERLSANEIGSENGVSLHLIGNSDLPSRPDQRRNYLGLVVGPSRWDSTCNFDEQKDVTEDFPSEELSTIHEQGNGVGHTEVGLRAQRWDSVRCLANNCSITPEVPEFDRVDSSRSLLTNEVIFELEEETDHSETSDAPEEKLIFLPSSFVRPIASNGSFLKSSRDRWDSTRSLVANDTIFEEDESERSLVADDKEYEKVLTAPMVPVPVFSVPPMNLRGNSKTGFPRAERWDSSESLIANDVISEVDLTQTSEATSLSGFRFGSQQADSFKGIGVDRSDSTRSGFKTEETPWDDTSSRSSSISTFRFRTRRGRSFGYVCTDHGDSATSGLTAEDLQADDISSKGSGISSFQPRVSRGRAELWDSTSSLTTDDLRDVTLGAGKNSFANRYDSTRSLTTDDIDLHGVAPSVRENSFANRYDSTRSLTTDDIPDDTSLRKILLTVNQGDSVMSLNLGDIAGDESLSIQSSVSYLRPGHAMGVSILSLDMEWPADPNRSVAGNESIIDNMPRLDTSVSGSSTRKRCLPTRTFSSDSGHLNTLRPRKWRGDSTRTLMSRDNSDRSLKDKSFVSRQSSGRNLVRRNNSGRCFVDRSRSSEGLIARNDSGVSTAMIREPSDRGLLGRSNSGISLLSREDSNRSLVSGTCSKVFRHRLQPYRAPSFAKRPDNWRGDSIQNLSTLEDSIVNGGPPSLLDATPSSDAHIDSTVECS</sequence>
<accession>A0A7S3P9K0</accession>
<gene>
    <name evidence="2" type="ORF">ACOF00016_LOCUS18746</name>
</gene>
<protein>
    <submittedName>
        <fullName evidence="2">Uncharacterized protein</fullName>
    </submittedName>
</protein>
<feature type="compositionally biased region" description="Basic residues" evidence="1">
    <location>
        <begin position="256"/>
        <end position="266"/>
    </location>
</feature>
<feature type="compositionally biased region" description="Basic and acidic residues" evidence="1">
    <location>
        <begin position="315"/>
        <end position="328"/>
    </location>
</feature>
<proteinExistence type="predicted"/>
<feature type="compositionally biased region" description="Basic and acidic residues" evidence="1">
    <location>
        <begin position="812"/>
        <end position="826"/>
    </location>
</feature>
<feature type="compositionally biased region" description="Basic and acidic residues" evidence="1">
    <location>
        <begin position="267"/>
        <end position="279"/>
    </location>
</feature>
<dbReference type="EMBL" id="HBIM01025231">
    <property type="protein sequence ID" value="CAE0422166.1"/>
    <property type="molecule type" value="Transcribed_RNA"/>
</dbReference>
<feature type="compositionally biased region" description="Basic and acidic residues" evidence="1">
    <location>
        <begin position="1519"/>
        <end position="1534"/>
    </location>
</feature>
<feature type="compositionally biased region" description="Polar residues" evidence="1">
    <location>
        <begin position="329"/>
        <end position="347"/>
    </location>
</feature>
<feature type="compositionally biased region" description="Low complexity" evidence="1">
    <location>
        <begin position="138"/>
        <end position="160"/>
    </location>
</feature>
<feature type="compositionally biased region" description="Basic and acidic residues" evidence="1">
    <location>
        <begin position="1942"/>
        <end position="1951"/>
    </location>
</feature>
<feature type="compositionally biased region" description="Basic residues" evidence="1">
    <location>
        <begin position="305"/>
        <end position="314"/>
    </location>
</feature>
<feature type="compositionally biased region" description="Basic and acidic residues" evidence="1">
    <location>
        <begin position="410"/>
        <end position="419"/>
    </location>
</feature>
<feature type="compositionally biased region" description="Basic and acidic residues" evidence="1">
    <location>
        <begin position="122"/>
        <end position="137"/>
    </location>
</feature>
<feature type="compositionally biased region" description="Polar residues" evidence="1">
    <location>
        <begin position="1771"/>
        <end position="1780"/>
    </location>
</feature>
<feature type="region of interest" description="Disordered" evidence="1">
    <location>
        <begin position="113"/>
        <end position="167"/>
    </location>
</feature>